<dbReference type="Pfam" id="PF13614">
    <property type="entry name" value="AAA_31"/>
    <property type="match status" value="1"/>
</dbReference>
<comment type="caution">
    <text evidence="2">The sequence shown here is derived from an EMBL/GenBank/DDBJ whole genome shotgun (WGS) entry which is preliminary data.</text>
</comment>
<dbReference type="PANTHER" id="PTHR13696">
    <property type="entry name" value="P-LOOP CONTAINING NUCLEOSIDE TRIPHOSPHATE HYDROLASE"/>
    <property type="match status" value="1"/>
</dbReference>
<dbReference type="InterPro" id="IPR025669">
    <property type="entry name" value="AAA_dom"/>
</dbReference>
<name>A0A853DNA9_9MICO</name>
<dbReference type="RefSeq" id="WP_179483867.1">
    <property type="nucleotide sequence ID" value="NZ_JACCFW010000002.1"/>
</dbReference>
<sequence>MGRVIAICQEKGGVGKTTSTYHLAAAAVRTGAKVLCIDLDPQANLTKWVAGESPAPDQLSVADALSEQAGDVTLDDVLIEGRWNGLTLAPAVKTPLSRARNELVMATTGREARLRRLLEPIRDDYDLTLIDGPPDVSLLTINALVAADAVVPPCAPAELSLDGLAELMVTVESVREHYNQDLQLGGVIINQVRRTRTSRDREAEVRGSGLRVLSPSVPFRVEIQDCAESGARLEEWPGGYALADIYLNLLQQLIKEN</sequence>
<dbReference type="EMBL" id="JACCFW010000002">
    <property type="protein sequence ID" value="NYJ76474.1"/>
    <property type="molecule type" value="Genomic_DNA"/>
</dbReference>
<organism evidence="2 3">
    <name type="scientific">Allobranchiibius huperziae</name>
    <dbReference type="NCBI Taxonomy" id="1874116"/>
    <lineage>
        <taxon>Bacteria</taxon>
        <taxon>Bacillati</taxon>
        <taxon>Actinomycetota</taxon>
        <taxon>Actinomycetes</taxon>
        <taxon>Micrococcales</taxon>
        <taxon>Dermacoccaceae</taxon>
        <taxon>Allobranchiibius</taxon>
    </lineage>
</organism>
<keyword evidence="3" id="KW-1185">Reference proteome</keyword>
<dbReference type="Gene3D" id="3.40.50.300">
    <property type="entry name" value="P-loop containing nucleotide triphosphate hydrolases"/>
    <property type="match status" value="1"/>
</dbReference>
<evidence type="ECO:0000313" key="2">
    <source>
        <dbReference type="EMBL" id="NYJ76474.1"/>
    </source>
</evidence>
<dbReference type="CDD" id="cd02042">
    <property type="entry name" value="ParAB_family"/>
    <property type="match status" value="1"/>
</dbReference>
<feature type="domain" description="AAA" evidence="1">
    <location>
        <begin position="3"/>
        <end position="183"/>
    </location>
</feature>
<protein>
    <submittedName>
        <fullName evidence="2">Chromosome partitioning protein</fullName>
    </submittedName>
</protein>
<reference evidence="2 3" key="1">
    <citation type="submission" date="2020-07" db="EMBL/GenBank/DDBJ databases">
        <title>Sequencing the genomes of 1000 actinobacteria strains.</title>
        <authorList>
            <person name="Klenk H.-P."/>
        </authorList>
    </citation>
    <scope>NUCLEOTIDE SEQUENCE [LARGE SCALE GENOMIC DNA]</scope>
    <source>
        <strain evidence="2 3">DSM 29531</strain>
    </source>
</reference>
<dbReference type="PANTHER" id="PTHR13696:SF99">
    <property type="entry name" value="COBYRINIC ACID AC-DIAMIDE SYNTHASE"/>
    <property type="match status" value="1"/>
</dbReference>
<proteinExistence type="predicted"/>
<evidence type="ECO:0000313" key="3">
    <source>
        <dbReference type="Proteomes" id="UP000571817"/>
    </source>
</evidence>
<dbReference type="InterPro" id="IPR050678">
    <property type="entry name" value="DNA_Partitioning_ATPase"/>
</dbReference>
<dbReference type="Proteomes" id="UP000571817">
    <property type="component" value="Unassembled WGS sequence"/>
</dbReference>
<gene>
    <name evidence="2" type="ORF">HNR15_003492</name>
</gene>
<dbReference type="SUPFAM" id="SSF52540">
    <property type="entry name" value="P-loop containing nucleoside triphosphate hydrolases"/>
    <property type="match status" value="1"/>
</dbReference>
<evidence type="ECO:0000259" key="1">
    <source>
        <dbReference type="Pfam" id="PF13614"/>
    </source>
</evidence>
<accession>A0A853DNA9</accession>
<dbReference type="InterPro" id="IPR027417">
    <property type="entry name" value="P-loop_NTPase"/>
</dbReference>
<dbReference type="PIRSF" id="PIRSF009320">
    <property type="entry name" value="Nuc_binding_HP_1000"/>
    <property type="match status" value="1"/>
</dbReference>
<dbReference type="AlphaFoldDB" id="A0A853DNA9"/>